<dbReference type="SUPFAM" id="SSF53271">
    <property type="entry name" value="PRTase-like"/>
    <property type="match status" value="1"/>
</dbReference>
<evidence type="ECO:0000313" key="2">
    <source>
        <dbReference type="Proteomes" id="UP001596439"/>
    </source>
</evidence>
<accession>A0ABW2PIF5</accession>
<reference evidence="2" key="1">
    <citation type="journal article" date="2019" name="Int. J. Syst. Evol. Microbiol.">
        <title>The Global Catalogue of Microorganisms (GCM) 10K type strain sequencing project: providing services to taxonomists for standard genome sequencing and annotation.</title>
        <authorList>
            <consortium name="The Broad Institute Genomics Platform"/>
            <consortium name="The Broad Institute Genome Sequencing Center for Infectious Disease"/>
            <person name="Wu L."/>
            <person name="Ma J."/>
        </authorList>
    </citation>
    <scope>NUCLEOTIDE SEQUENCE [LARGE SCALE GENOMIC DNA]</scope>
    <source>
        <strain evidence="2">CCUG 55590</strain>
    </source>
</reference>
<keyword evidence="1" id="KW-0808">Transferase</keyword>
<dbReference type="InterPro" id="IPR029057">
    <property type="entry name" value="PRTase-like"/>
</dbReference>
<dbReference type="RefSeq" id="WP_214786467.1">
    <property type="nucleotide sequence ID" value="NZ_JANIEL010000007.1"/>
</dbReference>
<comment type="caution">
    <text evidence="1">The sequence shown here is derived from an EMBL/GenBank/DDBJ whole genome shotgun (WGS) entry which is preliminary data.</text>
</comment>
<keyword evidence="2" id="KW-1185">Reference proteome</keyword>
<keyword evidence="1" id="KW-0328">Glycosyltransferase</keyword>
<dbReference type="Proteomes" id="UP001596439">
    <property type="component" value="Unassembled WGS sequence"/>
</dbReference>
<gene>
    <name evidence="1" type="ORF">ACFQO8_01950</name>
</gene>
<organism evidence="1 2">
    <name type="scientific">Exiguobacterium aestuarii</name>
    <dbReference type="NCBI Taxonomy" id="273527"/>
    <lineage>
        <taxon>Bacteria</taxon>
        <taxon>Bacillati</taxon>
        <taxon>Bacillota</taxon>
        <taxon>Bacilli</taxon>
        <taxon>Bacillales</taxon>
        <taxon>Bacillales Family XII. Incertae Sedis</taxon>
        <taxon>Exiguobacterium</taxon>
    </lineage>
</organism>
<dbReference type="CDD" id="cd06223">
    <property type="entry name" value="PRTases_typeI"/>
    <property type="match status" value="1"/>
</dbReference>
<sequence length="178" mass="20009">MISKQIFKKCNDVHYLNYYHPYRIQGDRNPNFNDFSGRILNLKDNKDKDIQHFFLEMNTGLNSRNVVICVVPSSDSSKVDSGIKKLAQKFANFGERIDGTSCLRRHTSVLKAAHGGSRDVETHLRSIEVTNNVIIRDREVILLDDVCTSGSSLTACEILLKNAGASNVHKVVIGLTFR</sequence>
<dbReference type="EMBL" id="JBHTCE010000001">
    <property type="protein sequence ID" value="MFC7388887.1"/>
    <property type="molecule type" value="Genomic_DNA"/>
</dbReference>
<name>A0ABW2PIF5_9BACL</name>
<dbReference type="GO" id="GO:0016757">
    <property type="term" value="F:glycosyltransferase activity"/>
    <property type="evidence" value="ECO:0007669"/>
    <property type="project" value="UniProtKB-KW"/>
</dbReference>
<dbReference type="Gene3D" id="3.40.50.2020">
    <property type="match status" value="1"/>
</dbReference>
<evidence type="ECO:0000313" key="1">
    <source>
        <dbReference type="EMBL" id="MFC7388887.1"/>
    </source>
</evidence>
<protein>
    <submittedName>
        <fullName evidence="1">Phosphoribosyltransferase family protein</fullName>
    </submittedName>
</protein>
<proteinExistence type="predicted"/>
<dbReference type="InterPro" id="IPR000836">
    <property type="entry name" value="PRTase_dom"/>
</dbReference>